<sequence>MNTPSSFASALPTQRDARLIRRKAAALRAAHIRSLIRRMGAAFGSLRAALSAIAPGTAGARRA</sequence>
<evidence type="ECO:0000313" key="1">
    <source>
        <dbReference type="EMBL" id="MBP2291409.1"/>
    </source>
</evidence>
<organism evidence="1 2">
    <name type="scientific">Azospirillum rugosum</name>
    <dbReference type="NCBI Taxonomy" id="416170"/>
    <lineage>
        <taxon>Bacteria</taxon>
        <taxon>Pseudomonadati</taxon>
        <taxon>Pseudomonadota</taxon>
        <taxon>Alphaproteobacteria</taxon>
        <taxon>Rhodospirillales</taxon>
        <taxon>Azospirillaceae</taxon>
        <taxon>Azospirillum</taxon>
    </lineage>
</organism>
<gene>
    <name evidence="1" type="ORF">J2851_001158</name>
</gene>
<dbReference type="RefSeq" id="WP_209764861.1">
    <property type="nucleotide sequence ID" value="NZ_JAGINP010000003.1"/>
</dbReference>
<protein>
    <submittedName>
        <fullName evidence="1">Uncharacterized protein</fullName>
    </submittedName>
</protein>
<reference evidence="1 2" key="1">
    <citation type="submission" date="2021-03" db="EMBL/GenBank/DDBJ databases">
        <title>Genomic Encyclopedia of Type Strains, Phase III (KMG-III): the genomes of soil and plant-associated and newly described type strains.</title>
        <authorList>
            <person name="Whitman W."/>
        </authorList>
    </citation>
    <scope>NUCLEOTIDE SEQUENCE [LARGE SCALE GENOMIC DNA]</scope>
    <source>
        <strain evidence="1 2">IMMIB AFH-6</strain>
    </source>
</reference>
<dbReference type="Proteomes" id="UP000781958">
    <property type="component" value="Unassembled WGS sequence"/>
</dbReference>
<evidence type="ECO:0000313" key="2">
    <source>
        <dbReference type="Proteomes" id="UP000781958"/>
    </source>
</evidence>
<comment type="caution">
    <text evidence="1">The sequence shown here is derived from an EMBL/GenBank/DDBJ whole genome shotgun (WGS) entry which is preliminary data.</text>
</comment>
<dbReference type="EMBL" id="JAGINP010000003">
    <property type="protein sequence ID" value="MBP2291409.1"/>
    <property type="molecule type" value="Genomic_DNA"/>
</dbReference>
<keyword evidence="2" id="KW-1185">Reference proteome</keyword>
<proteinExistence type="predicted"/>
<name>A0ABS4SGU4_9PROT</name>
<accession>A0ABS4SGU4</accession>